<name>A0A256JP17_HALEZ</name>
<protein>
    <recommendedName>
        <fullName evidence="1">DUF7124 domain-containing protein</fullName>
    </recommendedName>
</protein>
<evidence type="ECO:0000313" key="3">
    <source>
        <dbReference type="Proteomes" id="UP000216758"/>
    </source>
</evidence>
<gene>
    <name evidence="2" type="ORF">DJ78_10010</name>
</gene>
<evidence type="ECO:0000259" key="1">
    <source>
        <dbReference type="Pfam" id="PF23439"/>
    </source>
</evidence>
<dbReference type="OrthoDB" id="221805at2157"/>
<dbReference type="InterPro" id="IPR055548">
    <property type="entry name" value="DUF7124"/>
</dbReference>
<organism evidence="2 3">
    <name type="scientific">Halorubrum ezzemoulense</name>
    <name type="common">Halorubrum chaoviator</name>
    <dbReference type="NCBI Taxonomy" id="337243"/>
    <lineage>
        <taxon>Archaea</taxon>
        <taxon>Methanobacteriati</taxon>
        <taxon>Methanobacteriota</taxon>
        <taxon>Stenosarchaea group</taxon>
        <taxon>Halobacteria</taxon>
        <taxon>Halobacteriales</taxon>
        <taxon>Haloferacaceae</taxon>
        <taxon>Halorubrum</taxon>
    </lineage>
</organism>
<dbReference type="EMBL" id="NHPB01000053">
    <property type="protein sequence ID" value="OYR69967.1"/>
    <property type="molecule type" value="Genomic_DNA"/>
</dbReference>
<dbReference type="Pfam" id="PF23439">
    <property type="entry name" value="DUF7124"/>
    <property type="match status" value="1"/>
</dbReference>
<dbReference type="Proteomes" id="UP000216758">
    <property type="component" value="Unassembled WGS sequence"/>
</dbReference>
<sequence length="127" mass="13923">MASTDLTLAVSLGALNRLARPAHALEDATTWSSHVGIVSSEPSYIERRRVREAGYHQEFLSGPRSIAEALTAVRGHFETERYVFVGTDETSRVVETVPDWTFQLVTDAAGTADWEIKTTSSTGGNWP</sequence>
<dbReference type="RefSeq" id="WP_094583110.1">
    <property type="nucleotide sequence ID" value="NZ_NHPB01000053.1"/>
</dbReference>
<dbReference type="AlphaFoldDB" id="A0A256JP17"/>
<reference evidence="2 3" key="1">
    <citation type="journal article" date="2014" name="Front. Microbiol.">
        <title>Population and genomic analysis of the genus Halorubrum.</title>
        <authorList>
            <person name="Fullmer M.S."/>
            <person name="Soucy S.M."/>
            <person name="Swithers K.S."/>
            <person name="Makkay A.M."/>
            <person name="Wheeler R."/>
            <person name="Ventosa A."/>
            <person name="Gogarten J.P."/>
            <person name="Papke R.T."/>
        </authorList>
    </citation>
    <scope>NUCLEOTIDE SEQUENCE [LARGE SCALE GENOMIC DNA]</scope>
    <source>
        <strain evidence="2 3">G37</strain>
    </source>
</reference>
<comment type="caution">
    <text evidence="2">The sequence shown here is derived from an EMBL/GenBank/DDBJ whole genome shotgun (WGS) entry which is preliminary data.</text>
</comment>
<proteinExistence type="predicted"/>
<evidence type="ECO:0000313" key="2">
    <source>
        <dbReference type="EMBL" id="OYR69967.1"/>
    </source>
</evidence>
<accession>A0A256JP17</accession>
<feature type="domain" description="DUF7124" evidence="1">
    <location>
        <begin position="6"/>
        <end position="116"/>
    </location>
</feature>